<dbReference type="InterPro" id="IPR015353">
    <property type="entry name" value="Rubisco_LSMT_subst-bd"/>
</dbReference>
<evidence type="ECO:0000256" key="1">
    <source>
        <dbReference type="ARBA" id="ARBA00022603"/>
    </source>
</evidence>
<dbReference type="Proteomes" id="UP000001514">
    <property type="component" value="Unassembled WGS sequence"/>
</dbReference>
<dbReference type="FunCoup" id="D8RV13">
    <property type="interactions" value="400"/>
</dbReference>
<dbReference type="Gramene" id="EFJ23693">
    <property type="protein sequence ID" value="EFJ23693"/>
    <property type="gene ID" value="SELMODRAFT_102436"/>
</dbReference>
<keyword evidence="6" id="KW-1185">Reference proteome</keyword>
<feature type="non-terminal residue" evidence="5">
    <location>
        <position position="1"/>
    </location>
</feature>
<dbReference type="HOGENOM" id="CLU_037565_0_0_1"/>
<dbReference type="Pfam" id="PF09273">
    <property type="entry name" value="Rubis-subs-bind"/>
    <property type="match status" value="1"/>
</dbReference>
<dbReference type="GO" id="GO:0016279">
    <property type="term" value="F:protein-lysine N-methyltransferase activity"/>
    <property type="evidence" value="ECO:0000318"/>
    <property type="project" value="GO_Central"/>
</dbReference>
<dbReference type="PANTHER" id="PTHR13271:SF134">
    <property type="entry name" value="OS01G0976450 PROTEIN"/>
    <property type="match status" value="1"/>
</dbReference>
<dbReference type="SUPFAM" id="SSF82199">
    <property type="entry name" value="SET domain"/>
    <property type="match status" value="1"/>
</dbReference>
<dbReference type="InterPro" id="IPR001214">
    <property type="entry name" value="SET_dom"/>
</dbReference>
<feature type="domain" description="SET" evidence="4">
    <location>
        <begin position="1"/>
        <end position="198"/>
    </location>
</feature>
<evidence type="ECO:0000256" key="2">
    <source>
        <dbReference type="ARBA" id="ARBA00022679"/>
    </source>
</evidence>
<dbReference type="CDD" id="cd19179">
    <property type="entry name" value="SET_RBCMT"/>
    <property type="match status" value="1"/>
</dbReference>
<dbReference type="InterPro" id="IPR044431">
    <property type="entry name" value="SET_RBCMT"/>
</dbReference>
<name>D8RV13_SELML</name>
<reference evidence="5 6" key="1">
    <citation type="journal article" date="2011" name="Science">
        <title>The Selaginella genome identifies genetic changes associated with the evolution of vascular plants.</title>
        <authorList>
            <person name="Banks J.A."/>
            <person name="Nishiyama T."/>
            <person name="Hasebe M."/>
            <person name="Bowman J.L."/>
            <person name="Gribskov M."/>
            <person name="dePamphilis C."/>
            <person name="Albert V.A."/>
            <person name="Aono N."/>
            <person name="Aoyama T."/>
            <person name="Ambrose B.A."/>
            <person name="Ashton N.W."/>
            <person name="Axtell M.J."/>
            <person name="Barker E."/>
            <person name="Barker M.S."/>
            <person name="Bennetzen J.L."/>
            <person name="Bonawitz N.D."/>
            <person name="Chapple C."/>
            <person name="Cheng C."/>
            <person name="Correa L.G."/>
            <person name="Dacre M."/>
            <person name="DeBarry J."/>
            <person name="Dreyer I."/>
            <person name="Elias M."/>
            <person name="Engstrom E.M."/>
            <person name="Estelle M."/>
            <person name="Feng L."/>
            <person name="Finet C."/>
            <person name="Floyd S.K."/>
            <person name="Frommer W.B."/>
            <person name="Fujita T."/>
            <person name="Gramzow L."/>
            <person name="Gutensohn M."/>
            <person name="Harholt J."/>
            <person name="Hattori M."/>
            <person name="Heyl A."/>
            <person name="Hirai T."/>
            <person name="Hiwatashi Y."/>
            <person name="Ishikawa M."/>
            <person name="Iwata M."/>
            <person name="Karol K.G."/>
            <person name="Koehler B."/>
            <person name="Kolukisaoglu U."/>
            <person name="Kubo M."/>
            <person name="Kurata T."/>
            <person name="Lalonde S."/>
            <person name="Li K."/>
            <person name="Li Y."/>
            <person name="Litt A."/>
            <person name="Lyons E."/>
            <person name="Manning G."/>
            <person name="Maruyama T."/>
            <person name="Michael T.P."/>
            <person name="Mikami K."/>
            <person name="Miyazaki S."/>
            <person name="Morinaga S."/>
            <person name="Murata T."/>
            <person name="Mueller-Roeber B."/>
            <person name="Nelson D.R."/>
            <person name="Obara M."/>
            <person name="Oguri Y."/>
            <person name="Olmstead R.G."/>
            <person name="Onodera N."/>
            <person name="Petersen B.L."/>
            <person name="Pils B."/>
            <person name="Prigge M."/>
            <person name="Rensing S.A."/>
            <person name="Riano-Pachon D.M."/>
            <person name="Roberts A.W."/>
            <person name="Sato Y."/>
            <person name="Scheller H.V."/>
            <person name="Schulz B."/>
            <person name="Schulz C."/>
            <person name="Shakirov E.V."/>
            <person name="Shibagaki N."/>
            <person name="Shinohara N."/>
            <person name="Shippen D.E."/>
            <person name="Soerensen I."/>
            <person name="Sotooka R."/>
            <person name="Sugimoto N."/>
            <person name="Sugita M."/>
            <person name="Sumikawa N."/>
            <person name="Tanurdzic M."/>
            <person name="Theissen G."/>
            <person name="Ulvskov P."/>
            <person name="Wakazuki S."/>
            <person name="Weng J.K."/>
            <person name="Willats W.W."/>
            <person name="Wipf D."/>
            <person name="Wolf P.G."/>
            <person name="Yang L."/>
            <person name="Zimmer A.D."/>
            <person name="Zhu Q."/>
            <person name="Mitros T."/>
            <person name="Hellsten U."/>
            <person name="Loque D."/>
            <person name="Otillar R."/>
            <person name="Salamov A."/>
            <person name="Schmutz J."/>
            <person name="Shapiro H."/>
            <person name="Lindquist E."/>
            <person name="Lucas S."/>
            <person name="Rokhsar D."/>
            <person name="Grigoriev I.V."/>
        </authorList>
    </citation>
    <scope>NUCLEOTIDE SEQUENCE [LARGE SCALE GENOMIC DNA]</scope>
</reference>
<dbReference type="eggNOG" id="KOG1338">
    <property type="taxonomic scope" value="Eukaryota"/>
</dbReference>
<dbReference type="EMBL" id="GL377591">
    <property type="protein sequence ID" value="EFJ23693.1"/>
    <property type="molecule type" value="Genomic_DNA"/>
</dbReference>
<dbReference type="PANTHER" id="PTHR13271">
    <property type="entry name" value="UNCHARACTERIZED PUTATIVE METHYLTRANSFERASE"/>
    <property type="match status" value="1"/>
</dbReference>
<keyword evidence="1" id="KW-0489">Methyltransferase</keyword>
<dbReference type="AlphaFoldDB" id="D8RV13"/>
<evidence type="ECO:0000313" key="5">
    <source>
        <dbReference type="EMBL" id="EFJ23693.1"/>
    </source>
</evidence>
<keyword evidence="3" id="KW-0949">S-adenosyl-L-methionine</keyword>
<dbReference type="InParanoid" id="D8RV13"/>
<keyword evidence="2" id="KW-0808">Transferase</keyword>
<gene>
    <name evidence="5" type="ORF">SELMODRAFT_102436</name>
</gene>
<dbReference type="Gene3D" id="3.90.1420.10">
    <property type="entry name" value="Rubisco LSMT, substrate-binding domain"/>
    <property type="match status" value="1"/>
</dbReference>
<evidence type="ECO:0000256" key="3">
    <source>
        <dbReference type="ARBA" id="ARBA00022691"/>
    </source>
</evidence>
<dbReference type="InterPro" id="IPR036464">
    <property type="entry name" value="Rubisco_LSMT_subst-bd_sf"/>
</dbReference>
<protein>
    <recommendedName>
        <fullName evidence="4">SET domain-containing protein</fullName>
    </recommendedName>
</protein>
<accession>D8RV13</accession>
<dbReference type="OMA" id="NTGQNSR"/>
<dbReference type="Gene3D" id="3.90.1410.10">
    <property type="entry name" value="set domain protein methyltransferase, domain 1"/>
    <property type="match status" value="1"/>
</dbReference>
<dbReference type="InterPro" id="IPR050600">
    <property type="entry name" value="SETD3_SETD6_MTase"/>
</dbReference>
<dbReference type="Pfam" id="PF00856">
    <property type="entry name" value="SET"/>
    <property type="match status" value="1"/>
</dbReference>
<dbReference type="KEGG" id="smo:SELMODRAFT_102436"/>
<organism evidence="6">
    <name type="scientific">Selaginella moellendorffii</name>
    <name type="common">Spikemoss</name>
    <dbReference type="NCBI Taxonomy" id="88036"/>
    <lineage>
        <taxon>Eukaryota</taxon>
        <taxon>Viridiplantae</taxon>
        <taxon>Streptophyta</taxon>
        <taxon>Embryophyta</taxon>
        <taxon>Tracheophyta</taxon>
        <taxon>Lycopodiopsida</taxon>
        <taxon>Selaginellales</taxon>
        <taxon>Selaginellaceae</taxon>
        <taxon>Selaginella</taxon>
    </lineage>
</organism>
<evidence type="ECO:0000313" key="6">
    <source>
        <dbReference type="Proteomes" id="UP000001514"/>
    </source>
</evidence>
<sequence length="389" mass="43533">RGLFASRPIHTGECMLHVSHDLMITPEKLPEEVTKLLSKDVSAWAKLALFLLAHQKKKETSAWAPYISCLPPFGSMHSTIFWTQDELVYLKVSPVYRETVQRKDVVRMEFAAAENVCMLMQQVKLFVCSRILTDYITVCSRAWGIETIKSLALVPFVDFFNHDANCRAMLSYDEDRHCAEVVSDRDYATGDQVVISYGQLSNATLALDFGFALPFNPHDQVAGIWLSLSEKDPLRDSKLKLLHSHNMQTCVTREGVDTAGSSFSLQEVKSKAGRGKGIPQTLRAFARVVCATTSEELDEMAKFAADTDGRLARRPSIDKTKEHKAMTLLQTVIDNRIQKHEQAASAIRDSAVLQKPRKEIAKAIVGGELRVLRSASAWLKQHSQALLQT</sequence>
<dbReference type="STRING" id="88036.D8RV13"/>
<dbReference type="InterPro" id="IPR046341">
    <property type="entry name" value="SET_dom_sf"/>
</dbReference>
<dbReference type="PROSITE" id="PS50280">
    <property type="entry name" value="SET"/>
    <property type="match status" value="1"/>
</dbReference>
<proteinExistence type="predicted"/>
<evidence type="ECO:0000259" key="4">
    <source>
        <dbReference type="PROSITE" id="PS50280"/>
    </source>
</evidence>
<dbReference type="SUPFAM" id="SSF81822">
    <property type="entry name" value="RuBisCo LSMT C-terminal, substrate-binding domain"/>
    <property type="match status" value="1"/>
</dbReference>
<dbReference type="GO" id="GO:0032259">
    <property type="term" value="P:methylation"/>
    <property type="evidence" value="ECO:0007669"/>
    <property type="project" value="UniProtKB-KW"/>
</dbReference>